<dbReference type="OrthoDB" id="5242787at2"/>
<dbReference type="InterPro" id="IPR052019">
    <property type="entry name" value="F420H2_bilvrd_red/Heme_oxyg"/>
</dbReference>
<name>A0A1H4MBZ2_9NOCA</name>
<evidence type="ECO:0000256" key="1">
    <source>
        <dbReference type="ARBA" id="ARBA00023002"/>
    </source>
</evidence>
<dbReference type="SUPFAM" id="SSF50475">
    <property type="entry name" value="FMN-binding split barrel"/>
    <property type="match status" value="1"/>
</dbReference>
<proteinExistence type="predicted"/>
<reference evidence="4" key="1">
    <citation type="submission" date="2016-10" db="EMBL/GenBank/DDBJ databases">
        <authorList>
            <person name="Varghese N."/>
            <person name="Submissions S."/>
        </authorList>
    </citation>
    <scope>NUCLEOTIDE SEQUENCE [LARGE SCALE GENOMIC DNA]</scope>
    <source>
        <strain evidence="4">DSM 44498</strain>
    </source>
</reference>
<keyword evidence="4" id="KW-1185">Reference proteome</keyword>
<dbReference type="GO" id="GO:0005829">
    <property type="term" value="C:cytosol"/>
    <property type="evidence" value="ECO:0007669"/>
    <property type="project" value="TreeGrafter"/>
</dbReference>
<organism evidence="3 4">
    <name type="scientific">Rhodococcus koreensis</name>
    <dbReference type="NCBI Taxonomy" id="99653"/>
    <lineage>
        <taxon>Bacteria</taxon>
        <taxon>Bacillati</taxon>
        <taxon>Actinomycetota</taxon>
        <taxon>Actinomycetes</taxon>
        <taxon>Mycobacteriales</taxon>
        <taxon>Nocardiaceae</taxon>
        <taxon>Rhodococcus</taxon>
    </lineage>
</organism>
<sequence>MDAEERRRFLSEKHVAVIAVARDGAATLAVPVWYRLDESGDLLVWTERGTVKERLVRASGRLSLVVQDEKPPYRYVSAEGPATIVDATTREDVRPIAHRYLGPDEAEAYLAESYNDKAVLLRMSPITWHTADYSKPTS</sequence>
<dbReference type="RefSeq" id="WP_072948734.1">
    <property type="nucleotide sequence ID" value="NZ_CP070609.1"/>
</dbReference>
<dbReference type="PANTHER" id="PTHR35176:SF6">
    <property type="entry name" value="HEME OXYGENASE HI_0854-RELATED"/>
    <property type="match status" value="1"/>
</dbReference>
<keyword evidence="1" id="KW-0560">Oxidoreductase</keyword>
<dbReference type="Proteomes" id="UP000183561">
    <property type="component" value="Unassembled WGS sequence"/>
</dbReference>
<gene>
    <name evidence="3" type="ORF">SAMN04490239_1739</name>
</gene>
<dbReference type="InterPro" id="IPR011576">
    <property type="entry name" value="Pyridox_Oxase_N"/>
</dbReference>
<accession>A0A1H4MBZ2</accession>
<evidence type="ECO:0000259" key="2">
    <source>
        <dbReference type="Pfam" id="PF01243"/>
    </source>
</evidence>
<evidence type="ECO:0000313" key="4">
    <source>
        <dbReference type="Proteomes" id="UP000183561"/>
    </source>
</evidence>
<dbReference type="PANTHER" id="PTHR35176">
    <property type="entry name" value="HEME OXYGENASE HI_0854-RELATED"/>
    <property type="match status" value="1"/>
</dbReference>
<dbReference type="GO" id="GO:0070967">
    <property type="term" value="F:coenzyme F420 binding"/>
    <property type="evidence" value="ECO:0007669"/>
    <property type="project" value="TreeGrafter"/>
</dbReference>
<dbReference type="Pfam" id="PF01243">
    <property type="entry name" value="PNPOx_N"/>
    <property type="match status" value="1"/>
</dbReference>
<dbReference type="Gene3D" id="2.30.110.10">
    <property type="entry name" value="Electron Transport, Fmn-binding Protein, Chain A"/>
    <property type="match status" value="1"/>
</dbReference>
<feature type="domain" description="Pyridoxamine 5'-phosphate oxidase N-terminal" evidence="2">
    <location>
        <begin position="4"/>
        <end position="129"/>
    </location>
</feature>
<dbReference type="InterPro" id="IPR012349">
    <property type="entry name" value="Split_barrel_FMN-bd"/>
</dbReference>
<dbReference type="EMBL" id="FNSV01000005">
    <property type="protein sequence ID" value="SEB80621.1"/>
    <property type="molecule type" value="Genomic_DNA"/>
</dbReference>
<evidence type="ECO:0000313" key="3">
    <source>
        <dbReference type="EMBL" id="SEB80621.1"/>
    </source>
</evidence>
<dbReference type="AlphaFoldDB" id="A0A1H4MBZ2"/>
<dbReference type="GO" id="GO:0016627">
    <property type="term" value="F:oxidoreductase activity, acting on the CH-CH group of donors"/>
    <property type="evidence" value="ECO:0007669"/>
    <property type="project" value="TreeGrafter"/>
</dbReference>
<protein>
    <submittedName>
        <fullName evidence="3">PPOX class probable F420-dependent enzyme</fullName>
    </submittedName>
</protein>